<dbReference type="Proteomes" id="UP000320653">
    <property type="component" value="Unassembled WGS sequence"/>
</dbReference>
<dbReference type="OrthoDB" id="8371795at2"/>
<feature type="coiled-coil region" evidence="1">
    <location>
        <begin position="41"/>
        <end position="68"/>
    </location>
</feature>
<reference evidence="2 3" key="1">
    <citation type="submission" date="2019-06" db="EMBL/GenBank/DDBJ databases">
        <title>Sorghum-associated microbial communities from plants grown in Nebraska, USA.</title>
        <authorList>
            <person name="Schachtman D."/>
        </authorList>
    </citation>
    <scope>NUCLEOTIDE SEQUENCE [LARGE SCALE GENOMIC DNA]</scope>
    <source>
        <strain evidence="2 3">1225</strain>
    </source>
</reference>
<comment type="caution">
    <text evidence="2">The sequence shown here is derived from an EMBL/GenBank/DDBJ whole genome shotgun (WGS) entry which is preliminary data.</text>
</comment>
<dbReference type="EMBL" id="VIWP01000021">
    <property type="protein sequence ID" value="TWF43336.1"/>
    <property type="molecule type" value="Genomic_DNA"/>
</dbReference>
<evidence type="ECO:0000313" key="3">
    <source>
        <dbReference type="Proteomes" id="UP000320653"/>
    </source>
</evidence>
<protein>
    <submittedName>
        <fullName evidence="2">Uncharacterized protein</fullName>
    </submittedName>
</protein>
<dbReference type="AlphaFoldDB" id="A0A561PYY2"/>
<accession>A0A561PYY2</accession>
<sequence>MTDIRMKGFGTRAELDRYMAELDEEAPAEDPSDDDFEVIDLGDAKREIAWLRKEVADLRAKLQNIRQQTENVPEAPHEDIHPWLRIAATVATTFVLGKLVRRLRLGAPGAAAVPMIAAQLDRRIW</sequence>
<dbReference type="RefSeq" id="WP_145643704.1">
    <property type="nucleotide sequence ID" value="NZ_VIWP01000021.1"/>
</dbReference>
<evidence type="ECO:0000313" key="2">
    <source>
        <dbReference type="EMBL" id="TWF43336.1"/>
    </source>
</evidence>
<name>A0A561PYY2_9HYPH</name>
<evidence type="ECO:0000256" key="1">
    <source>
        <dbReference type="SAM" id="Coils"/>
    </source>
</evidence>
<keyword evidence="1" id="KW-0175">Coiled coil</keyword>
<organism evidence="2 3">
    <name type="scientific">Neorhizobium alkalisoli</name>
    <dbReference type="NCBI Taxonomy" id="528178"/>
    <lineage>
        <taxon>Bacteria</taxon>
        <taxon>Pseudomonadati</taxon>
        <taxon>Pseudomonadota</taxon>
        <taxon>Alphaproteobacteria</taxon>
        <taxon>Hyphomicrobiales</taxon>
        <taxon>Rhizobiaceae</taxon>
        <taxon>Rhizobium/Agrobacterium group</taxon>
        <taxon>Neorhizobium</taxon>
    </lineage>
</organism>
<keyword evidence="3" id="KW-1185">Reference proteome</keyword>
<proteinExistence type="predicted"/>
<gene>
    <name evidence="2" type="ORF">FHW37_1216</name>
</gene>